<dbReference type="NCBIfam" id="TIGR01764">
    <property type="entry name" value="excise"/>
    <property type="match status" value="1"/>
</dbReference>
<protein>
    <submittedName>
        <fullName evidence="2">Helix-turn-helix domain-containing protein</fullName>
    </submittedName>
</protein>
<proteinExistence type="predicted"/>
<organism evidence="2 3">
    <name type="scientific">candidate division WS5 bacterium</name>
    <dbReference type="NCBI Taxonomy" id="2093353"/>
    <lineage>
        <taxon>Bacteria</taxon>
        <taxon>candidate division WS5</taxon>
    </lineage>
</organism>
<sequence length="60" mass="7310">MISELITCRELSRRLGLNQFFIYKLCRERRIPAIRIGKVIRFDWVKIEAWVKKNEISERS</sequence>
<name>A0A419D9V1_9BACT</name>
<dbReference type="GO" id="GO:0003677">
    <property type="term" value="F:DNA binding"/>
    <property type="evidence" value="ECO:0007669"/>
    <property type="project" value="InterPro"/>
</dbReference>
<dbReference type="Pfam" id="PF12728">
    <property type="entry name" value="HTH_17"/>
    <property type="match status" value="1"/>
</dbReference>
<feature type="domain" description="Helix-turn-helix" evidence="1">
    <location>
        <begin position="7"/>
        <end position="54"/>
    </location>
</feature>
<evidence type="ECO:0000259" key="1">
    <source>
        <dbReference type="Pfam" id="PF12728"/>
    </source>
</evidence>
<dbReference type="EMBL" id="QZJW01000058">
    <property type="protein sequence ID" value="RJO59901.1"/>
    <property type="molecule type" value="Genomic_DNA"/>
</dbReference>
<accession>A0A419D9V1</accession>
<comment type="caution">
    <text evidence="2">The sequence shown here is derived from an EMBL/GenBank/DDBJ whole genome shotgun (WGS) entry which is preliminary data.</text>
</comment>
<dbReference type="InterPro" id="IPR010093">
    <property type="entry name" value="SinI_DNA-bd"/>
</dbReference>
<gene>
    <name evidence="2" type="ORF">C4544_07400</name>
</gene>
<evidence type="ECO:0000313" key="3">
    <source>
        <dbReference type="Proteomes" id="UP000285655"/>
    </source>
</evidence>
<dbReference type="AlphaFoldDB" id="A0A419D9V1"/>
<dbReference type="InterPro" id="IPR041657">
    <property type="entry name" value="HTH_17"/>
</dbReference>
<evidence type="ECO:0000313" key="2">
    <source>
        <dbReference type="EMBL" id="RJO59901.1"/>
    </source>
</evidence>
<reference evidence="2 3" key="1">
    <citation type="journal article" date="2017" name="ISME J.">
        <title>Energy and carbon metabolisms in a deep terrestrial subsurface fluid microbial community.</title>
        <authorList>
            <person name="Momper L."/>
            <person name="Jungbluth S.P."/>
            <person name="Lee M.D."/>
            <person name="Amend J.P."/>
        </authorList>
    </citation>
    <scope>NUCLEOTIDE SEQUENCE [LARGE SCALE GENOMIC DNA]</scope>
    <source>
        <strain evidence="2">SURF_29</strain>
    </source>
</reference>
<dbReference type="Proteomes" id="UP000285655">
    <property type="component" value="Unassembled WGS sequence"/>
</dbReference>